<accession>A0A921KEH9</accession>
<reference evidence="3" key="2">
    <citation type="submission" date="2021-09" db="EMBL/GenBank/DDBJ databases">
        <authorList>
            <person name="Gilroy R."/>
        </authorList>
    </citation>
    <scope>NUCLEOTIDE SEQUENCE</scope>
    <source>
        <strain evidence="3">CHK171-7178</strain>
    </source>
</reference>
<evidence type="ECO:0000256" key="1">
    <source>
        <dbReference type="SAM" id="MobiDB-lite"/>
    </source>
</evidence>
<feature type="compositionally biased region" description="Basic and acidic residues" evidence="1">
    <location>
        <begin position="51"/>
        <end position="71"/>
    </location>
</feature>
<proteinExistence type="predicted"/>
<feature type="compositionally biased region" description="Basic and acidic residues" evidence="1">
    <location>
        <begin position="22"/>
        <end position="44"/>
    </location>
</feature>
<evidence type="ECO:0000313" key="4">
    <source>
        <dbReference type="Proteomes" id="UP000698173"/>
    </source>
</evidence>
<dbReference type="EMBL" id="DYWT01000255">
    <property type="protein sequence ID" value="HJF33357.1"/>
    <property type="molecule type" value="Genomic_DNA"/>
</dbReference>
<dbReference type="PROSITE" id="PS51257">
    <property type="entry name" value="PROKAR_LIPOPROTEIN"/>
    <property type="match status" value="1"/>
</dbReference>
<sequence>MKKSLLFAALLGSALLLGACGESDKKDEPKTDEEKKVEEVEKNPENQGAVDKSETTKSDDDMKEEFEKEEGVSSTNIIVTEDSGGFVLVDFEVAEDVKEEKAKELAGKFAEKLKVKYEDYKIDVQARKNGETFAQKTIE</sequence>
<evidence type="ECO:0000256" key="2">
    <source>
        <dbReference type="SAM" id="SignalP"/>
    </source>
</evidence>
<organism evidence="3 4">
    <name type="scientific">Sporosarcina psychrophila</name>
    <name type="common">Bacillus psychrophilus</name>
    <dbReference type="NCBI Taxonomy" id="1476"/>
    <lineage>
        <taxon>Bacteria</taxon>
        <taxon>Bacillati</taxon>
        <taxon>Bacillota</taxon>
        <taxon>Bacilli</taxon>
        <taxon>Bacillales</taxon>
        <taxon>Caryophanaceae</taxon>
        <taxon>Sporosarcina</taxon>
    </lineage>
</organism>
<comment type="caution">
    <text evidence="3">The sequence shown here is derived from an EMBL/GenBank/DDBJ whole genome shotgun (WGS) entry which is preliminary data.</text>
</comment>
<reference evidence="3" key="1">
    <citation type="journal article" date="2021" name="PeerJ">
        <title>Extensive microbial diversity within the chicken gut microbiome revealed by metagenomics and culture.</title>
        <authorList>
            <person name="Gilroy R."/>
            <person name="Ravi A."/>
            <person name="Getino M."/>
            <person name="Pursley I."/>
            <person name="Horton D.L."/>
            <person name="Alikhan N.F."/>
            <person name="Baker D."/>
            <person name="Gharbi K."/>
            <person name="Hall N."/>
            <person name="Watson M."/>
            <person name="Adriaenssens E.M."/>
            <person name="Foster-Nyarko E."/>
            <person name="Jarju S."/>
            <person name="Secka A."/>
            <person name="Antonio M."/>
            <person name="Oren A."/>
            <person name="Chaudhuri R.R."/>
            <person name="La Ragione R."/>
            <person name="Hildebrand F."/>
            <person name="Pallen M.J."/>
        </authorList>
    </citation>
    <scope>NUCLEOTIDE SEQUENCE</scope>
    <source>
        <strain evidence="3">CHK171-7178</strain>
    </source>
</reference>
<dbReference type="Proteomes" id="UP000698173">
    <property type="component" value="Unassembled WGS sequence"/>
</dbReference>
<feature type="region of interest" description="Disordered" evidence="1">
    <location>
        <begin position="21"/>
        <end position="74"/>
    </location>
</feature>
<keyword evidence="2" id="KW-0732">Signal</keyword>
<evidence type="ECO:0008006" key="5">
    <source>
        <dbReference type="Google" id="ProtNLM"/>
    </source>
</evidence>
<dbReference type="AlphaFoldDB" id="A0A921KEH9"/>
<evidence type="ECO:0000313" key="3">
    <source>
        <dbReference type="EMBL" id="HJF33357.1"/>
    </source>
</evidence>
<gene>
    <name evidence="3" type="ORF">K8V56_16460</name>
</gene>
<name>A0A921KEH9_SPOPS</name>
<feature type="signal peptide" evidence="2">
    <location>
        <begin position="1"/>
        <end position="19"/>
    </location>
</feature>
<protein>
    <recommendedName>
        <fullName evidence="5">Lipoprotein</fullName>
    </recommendedName>
</protein>
<feature type="chain" id="PRO_5039138210" description="Lipoprotein" evidence="2">
    <location>
        <begin position="20"/>
        <end position="139"/>
    </location>
</feature>